<protein>
    <submittedName>
        <fullName evidence="1">Uncharacterized protein</fullName>
    </submittedName>
</protein>
<evidence type="ECO:0000313" key="1">
    <source>
        <dbReference type="EMBL" id="KIJ95050.1"/>
    </source>
</evidence>
<dbReference type="HOGENOM" id="CLU_166283_0_0_1"/>
<proteinExistence type="predicted"/>
<name>A0A0C9WT69_9AGAR</name>
<sequence>MLLRIKICKWNGFQEQLVFSSLVKSGFLTPKWATVDRNRSKPLPILRGPQPNRRGPDRFFAVHATKINQFRPVFCCKICCTNKNHLYLNYHHSGVI</sequence>
<reference evidence="1 2" key="1">
    <citation type="submission" date="2014-04" db="EMBL/GenBank/DDBJ databases">
        <authorList>
            <consortium name="DOE Joint Genome Institute"/>
            <person name="Kuo A."/>
            <person name="Kohler A."/>
            <person name="Nagy L.G."/>
            <person name="Floudas D."/>
            <person name="Copeland A."/>
            <person name="Barry K.W."/>
            <person name="Cichocki N."/>
            <person name="Veneault-Fourrey C."/>
            <person name="LaButti K."/>
            <person name="Lindquist E.A."/>
            <person name="Lipzen A."/>
            <person name="Lundell T."/>
            <person name="Morin E."/>
            <person name="Murat C."/>
            <person name="Sun H."/>
            <person name="Tunlid A."/>
            <person name="Henrissat B."/>
            <person name="Grigoriev I.V."/>
            <person name="Hibbett D.S."/>
            <person name="Martin F."/>
            <person name="Nordberg H.P."/>
            <person name="Cantor M.N."/>
            <person name="Hua S.X."/>
        </authorList>
    </citation>
    <scope>NUCLEOTIDE SEQUENCE [LARGE SCALE GENOMIC DNA]</scope>
    <source>
        <strain evidence="1 2">LaAM-08-1</strain>
    </source>
</reference>
<reference evidence="2" key="2">
    <citation type="submission" date="2015-01" db="EMBL/GenBank/DDBJ databases">
        <title>Evolutionary Origins and Diversification of the Mycorrhizal Mutualists.</title>
        <authorList>
            <consortium name="DOE Joint Genome Institute"/>
            <consortium name="Mycorrhizal Genomics Consortium"/>
            <person name="Kohler A."/>
            <person name="Kuo A."/>
            <person name="Nagy L.G."/>
            <person name="Floudas D."/>
            <person name="Copeland A."/>
            <person name="Barry K.W."/>
            <person name="Cichocki N."/>
            <person name="Veneault-Fourrey C."/>
            <person name="LaButti K."/>
            <person name="Lindquist E.A."/>
            <person name="Lipzen A."/>
            <person name="Lundell T."/>
            <person name="Morin E."/>
            <person name="Murat C."/>
            <person name="Riley R."/>
            <person name="Ohm R."/>
            <person name="Sun H."/>
            <person name="Tunlid A."/>
            <person name="Henrissat B."/>
            <person name="Grigoriev I.V."/>
            <person name="Hibbett D.S."/>
            <person name="Martin F."/>
        </authorList>
    </citation>
    <scope>NUCLEOTIDE SEQUENCE [LARGE SCALE GENOMIC DNA]</scope>
    <source>
        <strain evidence="2">LaAM-08-1</strain>
    </source>
</reference>
<accession>A0A0C9WT69</accession>
<dbReference type="EMBL" id="KN838769">
    <property type="protein sequence ID" value="KIJ95050.1"/>
    <property type="molecule type" value="Genomic_DNA"/>
</dbReference>
<evidence type="ECO:0000313" key="2">
    <source>
        <dbReference type="Proteomes" id="UP000054477"/>
    </source>
</evidence>
<dbReference type="Proteomes" id="UP000054477">
    <property type="component" value="Unassembled WGS sequence"/>
</dbReference>
<dbReference type="AlphaFoldDB" id="A0A0C9WT69"/>
<gene>
    <name evidence="1" type="ORF">K443DRAFT_109451</name>
</gene>
<keyword evidence="2" id="KW-1185">Reference proteome</keyword>
<organism evidence="1 2">
    <name type="scientific">Laccaria amethystina LaAM-08-1</name>
    <dbReference type="NCBI Taxonomy" id="1095629"/>
    <lineage>
        <taxon>Eukaryota</taxon>
        <taxon>Fungi</taxon>
        <taxon>Dikarya</taxon>
        <taxon>Basidiomycota</taxon>
        <taxon>Agaricomycotina</taxon>
        <taxon>Agaricomycetes</taxon>
        <taxon>Agaricomycetidae</taxon>
        <taxon>Agaricales</taxon>
        <taxon>Agaricineae</taxon>
        <taxon>Hydnangiaceae</taxon>
        <taxon>Laccaria</taxon>
    </lineage>
</organism>